<gene>
    <name evidence="1" type="ORF">GCM10011379_50540</name>
</gene>
<dbReference type="Pfam" id="PF13692">
    <property type="entry name" value="Glyco_trans_1_4"/>
    <property type="match status" value="1"/>
</dbReference>
<organism evidence="1 2">
    <name type="scientific">Filimonas zeae</name>
    <dbReference type="NCBI Taxonomy" id="1737353"/>
    <lineage>
        <taxon>Bacteria</taxon>
        <taxon>Pseudomonadati</taxon>
        <taxon>Bacteroidota</taxon>
        <taxon>Chitinophagia</taxon>
        <taxon>Chitinophagales</taxon>
        <taxon>Chitinophagaceae</taxon>
        <taxon>Filimonas</taxon>
    </lineage>
</organism>
<comment type="caution">
    <text evidence="1">The sequence shown here is derived from an EMBL/GenBank/DDBJ whole genome shotgun (WGS) entry which is preliminary data.</text>
</comment>
<protein>
    <submittedName>
        <fullName evidence="1">Uncharacterized protein</fullName>
    </submittedName>
</protein>
<dbReference type="AlphaFoldDB" id="A0A917J3E8"/>
<dbReference type="PANTHER" id="PTHR12526">
    <property type="entry name" value="GLYCOSYLTRANSFERASE"/>
    <property type="match status" value="1"/>
</dbReference>
<dbReference type="PANTHER" id="PTHR12526:SF630">
    <property type="entry name" value="GLYCOSYLTRANSFERASE"/>
    <property type="match status" value="1"/>
</dbReference>
<dbReference type="SUPFAM" id="SSF53756">
    <property type="entry name" value="UDP-Glycosyltransferase/glycogen phosphorylase"/>
    <property type="match status" value="1"/>
</dbReference>
<proteinExistence type="predicted"/>
<accession>A0A917J3E8</accession>
<keyword evidence="2" id="KW-1185">Reference proteome</keyword>
<dbReference type="Gene3D" id="3.40.50.2000">
    <property type="entry name" value="Glycogen Phosphorylase B"/>
    <property type="match status" value="1"/>
</dbReference>
<dbReference type="EMBL" id="BMIB01000005">
    <property type="protein sequence ID" value="GGH80128.1"/>
    <property type="molecule type" value="Genomic_DNA"/>
</dbReference>
<name>A0A917J3E8_9BACT</name>
<reference evidence="1" key="1">
    <citation type="journal article" date="2014" name="Int. J. Syst. Evol. Microbiol.">
        <title>Complete genome sequence of Corynebacterium casei LMG S-19264T (=DSM 44701T), isolated from a smear-ripened cheese.</title>
        <authorList>
            <consortium name="US DOE Joint Genome Institute (JGI-PGF)"/>
            <person name="Walter F."/>
            <person name="Albersmeier A."/>
            <person name="Kalinowski J."/>
            <person name="Ruckert C."/>
        </authorList>
    </citation>
    <scope>NUCLEOTIDE SEQUENCE</scope>
    <source>
        <strain evidence="1">CGMCC 1.15290</strain>
    </source>
</reference>
<dbReference type="Proteomes" id="UP000627292">
    <property type="component" value="Unassembled WGS sequence"/>
</dbReference>
<dbReference type="RefSeq" id="WP_188957776.1">
    <property type="nucleotide sequence ID" value="NZ_BMIB01000005.1"/>
</dbReference>
<reference evidence="1" key="2">
    <citation type="submission" date="2020-09" db="EMBL/GenBank/DDBJ databases">
        <authorList>
            <person name="Sun Q."/>
            <person name="Zhou Y."/>
        </authorList>
    </citation>
    <scope>NUCLEOTIDE SEQUENCE</scope>
    <source>
        <strain evidence="1">CGMCC 1.15290</strain>
    </source>
</reference>
<dbReference type="Gene3D" id="3.40.50.11010">
    <property type="match status" value="1"/>
</dbReference>
<sequence length="396" mass="44774">MPLKNKTIVIVSLMRFDALASTNYTIARYLARNNQVFYVDNPFTLTDWLRLRKTPEYARRKHAFSPFATGLSNTEDKNLKVVIPMPVLPLNFLPEGKLYRSLLKLNEWMVARRIKKVLRKQKAEATVYINSFNFHLPGVGQRLKPKLKVYHCVDPIIVPFDQKHGLVSEKQIVEQSDVVICTSKQLYADKIKLNPQSFFVPNAADSTHSSKALDVALPVHESLRNIPAPVIGYLGAIERRMDYPLLQKVVEINPDKSFVFAGPVDAGFVPDWMKETKNVYLTGKVSYNEMPGVIKGFDVALIPFKKDEVSNTIFPLKLFEYLGAGKPVVATNFNDDLKEFTGDIVAYCKDADAFSAAIEKALQQGPEYLQQRISVAAANTWDKRGEDFSNILEKVL</sequence>
<evidence type="ECO:0000313" key="1">
    <source>
        <dbReference type="EMBL" id="GGH80128.1"/>
    </source>
</evidence>
<evidence type="ECO:0000313" key="2">
    <source>
        <dbReference type="Proteomes" id="UP000627292"/>
    </source>
</evidence>